<gene>
    <name evidence="1" type="ORF">HPB47_004696</name>
</gene>
<protein>
    <submittedName>
        <fullName evidence="1">Uncharacterized protein</fullName>
    </submittedName>
</protein>
<accession>A0AC60PF29</accession>
<proteinExistence type="predicted"/>
<evidence type="ECO:0000313" key="2">
    <source>
        <dbReference type="Proteomes" id="UP000805193"/>
    </source>
</evidence>
<sequence>MAARPSVSRGTKRLSAEVGLGPRKRARSSAPSSRVNVAVRVRPANSREASASTVVQVVDDRCLVFDPQEEAEPFYFKGQQLSCGGLNRANKNLNFLFDKVFDDSKDNVFVFENTTKEMLGTLLDGCNCSVFAYGATGSGKTYTMLGAEDQPGVVWHTVRELYSRVESLRGDGQSCEVTVSYLEVYNEKLRDLLRPCSPADRVPPLVLGEDPSKGVVVSHLTYHKVAEADSLLELLHKGNLNRTQHPTDANSESSRSHAIFQVYVTQTECLSGTSKQVRRSKMSFVDLAGSERSAAVNRNIGARLREGTNINLSLLALGNVIDALANNKVTERSGEKSSTF</sequence>
<dbReference type="Proteomes" id="UP000805193">
    <property type="component" value="Unassembled WGS sequence"/>
</dbReference>
<name>A0AC60PF29_IXOPE</name>
<evidence type="ECO:0000313" key="1">
    <source>
        <dbReference type="EMBL" id="KAG0418634.1"/>
    </source>
</evidence>
<comment type="caution">
    <text evidence="1">The sequence shown here is derived from an EMBL/GenBank/DDBJ whole genome shotgun (WGS) entry which is preliminary data.</text>
</comment>
<reference evidence="1 2" key="1">
    <citation type="journal article" date="2020" name="Cell">
        <title>Large-Scale Comparative Analyses of Tick Genomes Elucidate Their Genetic Diversity and Vector Capacities.</title>
        <authorList>
            <consortium name="Tick Genome and Microbiome Consortium (TIGMIC)"/>
            <person name="Jia N."/>
            <person name="Wang J."/>
            <person name="Shi W."/>
            <person name="Du L."/>
            <person name="Sun Y."/>
            <person name="Zhan W."/>
            <person name="Jiang J.F."/>
            <person name="Wang Q."/>
            <person name="Zhang B."/>
            <person name="Ji P."/>
            <person name="Bell-Sakyi L."/>
            <person name="Cui X.M."/>
            <person name="Yuan T.T."/>
            <person name="Jiang B.G."/>
            <person name="Yang W.F."/>
            <person name="Lam T.T."/>
            <person name="Chang Q.C."/>
            <person name="Ding S.J."/>
            <person name="Wang X.J."/>
            <person name="Zhu J.G."/>
            <person name="Ruan X.D."/>
            <person name="Zhao L."/>
            <person name="Wei J.T."/>
            <person name="Ye R.Z."/>
            <person name="Que T.C."/>
            <person name="Du C.H."/>
            <person name="Zhou Y.H."/>
            <person name="Cheng J.X."/>
            <person name="Dai P.F."/>
            <person name="Guo W.B."/>
            <person name="Han X.H."/>
            <person name="Huang E.J."/>
            <person name="Li L.F."/>
            <person name="Wei W."/>
            <person name="Gao Y.C."/>
            <person name="Liu J.Z."/>
            <person name="Shao H.Z."/>
            <person name="Wang X."/>
            <person name="Wang C.C."/>
            <person name="Yang T.C."/>
            <person name="Huo Q.B."/>
            <person name="Li W."/>
            <person name="Chen H.Y."/>
            <person name="Chen S.E."/>
            <person name="Zhou L.G."/>
            <person name="Ni X.B."/>
            <person name="Tian J.H."/>
            <person name="Sheng Y."/>
            <person name="Liu T."/>
            <person name="Pan Y.S."/>
            <person name="Xia L.Y."/>
            <person name="Li J."/>
            <person name="Zhao F."/>
            <person name="Cao W.C."/>
        </authorList>
    </citation>
    <scope>NUCLEOTIDE SEQUENCE [LARGE SCALE GENOMIC DNA]</scope>
    <source>
        <strain evidence="1">Iper-2018</strain>
    </source>
</reference>
<keyword evidence="2" id="KW-1185">Reference proteome</keyword>
<organism evidence="1 2">
    <name type="scientific">Ixodes persulcatus</name>
    <name type="common">Taiga tick</name>
    <dbReference type="NCBI Taxonomy" id="34615"/>
    <lineage>
        <taxon>Eukaryota</taxon>
        <taxon>Metazoa</taxon>
        <taxon>Ecdysozoa</taxon>
        <taxon>Arthropoda</taxon>
        <taxon>Chelicerata</taxon>
        <taxon>Arachnida</taxon>
        <taxon>Acari</taxon>
        <taxon>Parasitiformes</taxon>
        <taxon>Ixodida</taxon>
        <taxon>Ixodoidea</taxon>
        <taxon>Ixodidae</taxon>
        <taxon>Ixodinae</taxon>
        <taxon>Ixodes</taxon>
    </lineage>
</organism>
<dbReference type="EMBL" id="JABSTQ010010721">
    <property type="protein sequence ID" value="KAG0418634.1"/>
    <property type="molecule type" value="Genomic_DNA"/>
</dbReference>